<protein>
    <submittedName>
        <fullName evidence="2">Rab-GAP TBC domain-containing protein</fullName>
    </submittedName>
</protein>
<dbReference type="WBParaSite" id="SMUV_0000339201-mRNA-1">
    <property type="protein sequence ID" value="SMUV_0000339201-mRNA-1"/>
    <property type="gene ID" value="SMUV_0000339201"/>
</dbReference>
<sequence length="150" mass="16939">MPDEEQQKEQALHHVIIKGPDSMRGKLWKLSKKYYEEQRDLYKGMNICFSIKGVEDETGAIVTEDVNQEGDAGNTEGTDVHMKKIEAEAEAEEDNIQEVFINQQHITVSDVKTLTLLKVLSKSKVTSQQSRFLDNGSTPKRLNCLTNITA</sequence>
<dbReference type="Proteomes" id="UP000046393">
    <property type="component" value="Unplaced"/>
</dbReference>
<dbReference type="AlphaFoldDB" id="A0A0N5AGE6"/>
<proteinExistence type="predicted"/>
<evidence type="ECO:0000313" key="1">
    <source>
        <dbReference type="Proteomes" id="UP000046393"/>
    </source>
</evidence>
<reference evidence="2" key="1">
    <citation type="submission" date="2017-02" db="UniProtKB">
        <authorList>
            <consortium name="WormBaseParasite"/>
        </authorList>
    </citation>
    <scope>IDENTIFICATION</scope>
</reference>
<evidence type="ECO:0000313" key="2">
    <source>
        <dbReference type="WBParaSite" id="SMUV_0000339201-mRNA-1"/>
    </source>
</evidence>
<accession>A0A0N5AGE6</accession>
<keyword evidence="1" id="KW-1185">Reference proteome</keyword>
<organism evidence="1 2">
    <name type="scientific">Syphacia muris</name>
    <dbReference type="NCBI Taxonomy" id="451379"/>
    <lineage>
        <taxon>Eukaryota</taxon>
        <taxon>Metazoa</taxon>
        <taxon>Ecdysozoa</taxon>
        <taxon>Nematoda</taxon>
        <taxon>Chromadorea</taxon>
        <taxon>Rhabditida</taxon>
        <taxon>Spirurina</taxon>
        <taxon>Oxyuridomorpha</taxon>
        <taxon>Oxyuroidea</taxon>
        <taxon>Oxyuridae</taxon>
        <taxon>Syphacia</taxon>
    </lineage>
</organism>
<name>A0A0N5AGE6_9BILA</name>